<evidence type="ECO:0000313" key="2">
    <source>
        <dbReference type="EMBL" id="SVA06230.1"/>
    </source>
</evidence>
<dbReference type="PANTHER" id="PTHR23150:SF19">
    <property type="entry name" value="FORMYLGLYCINE-GENERATING ENZYME"/>
    <property type="match status" value="1"/>
</dbReference>
<feature type="domain" description="Sulfatase-modifying factor enzyme-like" evidence="1">
    <location>
        <begin position="2"/>
        <end position="190"/>
    </location>
</feature>
<dbReference type="Pfam" id="PF03781">
    <property type="entry name" value="FGE-sulfatase"/>
    <property type="match status" value="1"/>
</dbReference>
<accession>A0A381SQD6</accession>
<sequence length="194" mass="22622">TKIERPVHKVYLGEFRISRFEVSNIEFEIFQPNHTRSVSSPCDQCPVTMVNWFEASSYCKNKNGRLPSEAEWEKAARGPAEYRYSFGENPDQSKSNFGHEFQVGVKAVNSFQPNGFGLYNMSGNVWEWVDDWFSFYAKDKKKTRKEGMVFTEKILRGGSWYNTAYYINVGMRFKINPDIKLNSIGFRCAWDVQQ</sequence>
<dbReference type="Gene3D" id="3.90.1580.10">
    <property type="entry name" value="paralog of FGE (formylglycine-generating enzyme)"/>
    <property type="match status" value="1"/>
</dbReference>
<dbReference type="EMBL" id="UINC01003427">
    <property type="protein sequence ID" value="SVA06230.1"/>
    <property type="molecule type" value="Genomic_DNA"/>
</dbReference>
<dbReference type="GO" id="GO:0120147">
    <property type="term" value="F:formylglycine-generating oxidase activity"/>
    <property type="evidence" value="ECO:0007669"/>
    <property type="project" value="TreeGrafter"/>
</dbReference>
<feature type="non-terminal residue" evidence="2">
    <location>
        <position position="1"/>
    </location>
</feature>
<dbReference type="InterPro" id="IPR005532">
    <property type="entry name" value="SUMF_dom"/>
</dbReference>
<dbReference type="PANTHER" id="PTHR23150">
    <property type="entry name" value="SULFATASE MODIFYING FACTOR 1, 2"/>
    <property type="match status" value="1"/>
</dbReference>
<dbReference type="InterPro" id="IPR051043">
    <property type="entry name" value="Sulfatase_Mod_Factor_Kinase"/>
</dbReference>
<dbReference type="SUPFAM" id="SSF56436">
    <property type="entry name" value="C-type lectin-like"/>
    <property type="match status" value="1"/>
</dbReference>
<gene>
    <name evidence="2" type="ORF">METZ01_LOCUS59084</name>
</gene>
<proteinExistence type="predicted"/>
<dbReference type="InterPro" id="IPR042095">
    <property type="entry name" value="SUMF_sf"/>
</dbReference>
<organism evidence="2">
    <name type="scientific">marine metagenome</name>
    <dbReference type="NCBI Taxonomy" id="408172"/>
    <lineage>
        <taxon>unclassified sequences</taxon>
        <taxon>metagenomes</taxon>
        <taxon>ecological metagenomes</taxon>
    </lineage>
</organism>
<dbReference type="AlphaFoldDB" id="A0A381SQD6"/>
<evidence type="ECO:0000259" key="1">
    <source>
        <dbReference type="Pfam" id="PF03781"/>
    </source>
</evidence>
<reference evidence="2" key="1">
    <citation type="submission" date="2018-05" db="EMBL/GenBank/DDBJ databases">
        <authorList>
            <person name="Lanie J.A."/>
            <person name="Ng W.-L."/>
            <person name="Kazmierczak K.M."/>
            <person name="Andrzejewski T.M."/>
            <person name="Davidsen T.M."/>
            <person name="Wayne K.J."/>
            <person name="Tettelin H."/>
            <person name="Glass J.I."/>
            <person name="Rusch D."/>
            <person name="Podicherti R."/>
            <person name="Tsui H.-C.T."/>
            <person name="Winkler M.E."/>
        </authorList>
    </citation>
    <scope>NUCLEOTIDE SEQUENCE</scope>
</reference>
<dbReference type="InterPro" id="IPR016187">
    <property type="entry name" value="CTDL_fold"/>
</dbReference>
<name>A0A381SQD6_9ZZZZ</name>
<protein>
    <recommendedName>
        <fullName evidence="1">Sulfatase-modifying factor enzyme-like domain-containing protein</fullName>
    </recommendedName>
</protein>